<accession>A0AAW1PK46</accession>
<name>A0AAW1PK46_9CHLO</name>
<evidence type="ECO:0000256" key="1">
    <source>
        <dbReference type="SAM" id="MobiDB-lite"/>
    </source>
</evidence>
<proteinExistence type="predicted"/>
<feature type="compositionally biased region" description="Basic residues" evidence="1">
    <location>
        <begin position="333"/>
        <end position="347"/>
    </location>
</feature>
<feature type="region of interest" description="Disordered" evidence="1">
    <location>
        <begin position="60"/>
        <end position="97"/>
    </location>
</feature>
<feature type="compositionally biased region" description="Polar residues" evidence="1">
    <location>
        <begin position="366"/>
        <end position="381"/>
    </location>
</feature>
<evidence type="ECO:0000313" key="3">
    <source>
        <dbReference type="EMBL" id="KAK9810160.1"/>
    </source>
</evidence>
<dbReference type="Pfam" id="PF08783">
    <property type="entry name" value="DWNN"/>
    <property type="match status" value="1"/>
</dbReference>
<feature type="region of interest" description="Disordered" evidence="1">
    <location>
        <begin position="122"/>
        <end position="433"/>
    </location>
</feature>
<feature type="compositionally biased region" description="Basic residues" evidence="1">
    <location>
        <begin position="409"/>
        <end position="433"/>
    </location>
</feature>
<feature type="compositionally biased region" description="Basic and acidic residues" evidence="1">
    <location>
        <begin position="246"/>
        <end position="265"/>
    </location>
</feature>
<dbReference type="InterPro" id="IPR014891">
    <property type="entry name" value="DWNN_domain"/>
</dbReference>
<evidence type="ECO:0000259" key="2">
    <source>
        <dbReference type="SMART" id="SM01180"/>
    </source>
</evidence>
<dbReference type="Proteomes" id="UP001489004">
    <property type="component" value="Unassembled WGS sequence"/>
</dbReference>
<feature type="domain" description="DWNN" evidence="2">
    <location>
        <begin position="5"/>
        <end position="88"/>
    </location>
</feature>
<reference evidence="3 4" key="1">
    <citation type="journal article" date="2024" name="Nat. Commun.">
        <title>Phylogenomics reveals the evolutionary origins of lichenization in chlorophyte algae.</title>
        <authorList>
            <person name="Puginier C."/>
            <person name="Libourel C."/>
            <person name="Otte J."/>
            <person name="Skaloud P."/>
            <person name="Haon M."/>
            <person name="Grisel S."/>
            <person name="Petersen M."/>
            <person name="Berrin J.G."/>
            <person name="Delaux P.M."/>
            <person name="Dal Grande F."/>
            <person name="Keller J."/>
        </authorList>
    </citation>
    <scope>NUCLEOTIDE SEQUENCE [LARGE SCALE GENOMIC DNA]</scope>
    <source>
        <strain evidence="3 4">SAG 2043</strain>
    </source>
</reference>
<dbReference type="AlphaFoldDB" id="A0AAW1PK46"/>
<keyword evidence="4" id="KW-1185">Reference proteome</keyword>
<organism evidence="3 4">
    <name type="scientific">[Myrmecia] bisecta</name>
    <dbReference type="NCBI Taxonomy" id="41462"/>
    <lineage>
        <taxon>Eukaryota</taxon>
        <taxon>Viridiplantae</taxon>
        <taxon>Chlorophyta</taxon>
        <taxon>core chlorophytes</taxon>
        <taxon>Trebouxiophyceae</taxon>
        <taxon>Trebouxiales</taxon>
        <taxon>Trebouxiaceae</taxon>
        <taxon>Myrmecia</taxon>
    </lineage>
</organism>
<dbReference type="SMART" id="SM01180">
    <property type="entry name" value="DWNN"/>
    <property type="match status" value="1"/>
</dbReference>
<feature type="compositionally biased region" description="Basic and acidic residues" evidence="1">
    <location>
        <begin position="323"/>
        <end position="332"/>
    </location>
</feature>
<feature type="compositionally biased region" description="Basic and acidic residues" evidence="1">
    <location>
        <begin position="348"/>
        <end position="361"/>
    </location>
</feature>
<sequence length="433" mass="47298">MSGFVHFKFKSSIHADKVEFPGAFVSVGELKQLIAEKKKLEKDASAELVLTDTKTKAKCGKGGHYIQDCPTQEDPEHTKRYHRPRGIPMTRLGHSENGGLILPDGSFGSLVPNEDVFLREMGGVPSMAKPQPSAEQAASGAVEGPAAKPPPPALASGQPAAPPVDSRSPSPAQFHDMRDLLKAKQKRKEARWQPETDDRWQEAAEAAAPPVIKLAAPRVPESGASRHKPKGSRWGPDLASGQPPPPRRDVAGAEGDRDSVEEPPSKRSRLSTDLEPAAAATKRAADVQQDSDHGPLPKKLTIPLDGFAATKSTGSKKKKHKKDKDERDADGKKAKKHKEKHSKKRKEREREARPRAAESPRLKPSVRQSVSVLGQEGASQHGSREEAAVVPLEEAVEEGRAGDKERAHKKEKKEKHSKKHKKHKHHHKDKVEA</sequence>
<dbReference type="GO" id="GO:0008270">
    <property type="term" value="F:zinc ion binding"/>
    <property type="evidence" value="ECO:0007669"/>
    <property type="project" value="InterPro"/>
</dbReference>
<dbReference type="EMBL" id="JALJOR010000010">
    <property type="protein sequence ID" value="KAK9810160.1"/>
    <property type="molecule type" value="Genomic_DNA"/>
</dbReference>
<feature type="compositionally biased region" description="Basic and acidic residues" evidence="1">
    <location>
        <begin position="397"/>
        <end position="408"/>
    </location>
</feature>
<gene>
    <name evidence="3" type="ORF">WJX72_005820</name>
</gene>
<protein>
    <recommendedName>
        <fullName evidence="2">DWNN domain-containing protein</fullName>
    </recommendedName>
</protein>
<feature type="compositionally biased region" description="Basic and acidic residues" evidence="1">
    <location>
        <begin position="190"/>
        <end position="202"/>
    </location>
</feature>
<comment type="caution">
    <text evidence="3">The sequence shown here is derived from an EMBL/GenBank/DDBJ whole genome shotgun (WGS) entry which is preliminary data.</text>
</comment>
<evidence type="ECO:0000313" key="4">
    <source>
        <dbReference type="Proteomes" id="UP001489004"/>
    </source>
</evidence>
<dbReference type="Gene3D" id="3.10.20.90">
    <property type="entry name" value="Phosphatidylinositol 3-kinase Catalytic Subunit, Chain A, domain 1"/>
    <property type="match status" value="1"/>
</dbReference>